<feature type="domain" description="Lumazine-binding" evidence="12">
    <location>
        <begin position="1"/>
        <end position="96"/>
    </location>
</feature>
<comment type="subunit">
    <text evidence="4">Homotrimer.</text>
</comment>
<gene>
    <name evidence="13" type="ORF">E3O32_13430</name>
</gene>
<dbReference type="PANTHER" id="PTHR21098:SF12">
    <property type="entry name" value="RIBOFLAVIN SYNTHASE"/>
    <property type="match status" value="1"/>
</dbReference>
<dbReference type="Pfam" id="PF00677">
    <property type="entry name" value="Lum_binding"/>
    <property type="match status" value="2"/>
</dbReference>
<proteinExistence type="predicted"/>
<name>A0A4R8W692_9MICO</name>
<comment type="catalytic activity">
    <reaction evidence="1">
        <text>2 6,7-dimethyl-8-(1-D-ribityl)lumazine + H(+) = 5-amino-6-(D-ribitylamino)uracil + riboflavin</text>
        <dbReference type="Rhea" id="RHEA:20772"/>
        <dbReference type="ChEBI" id="CHEBI:15378"/>
        <dbReference type="ChEBI" id="CHEBI:15934"/>
        <dbReference type="ChEBI" id="CHEBI:57986"/>
        <dbReference type="ChEBI" id="CHEBI:58201"/>
        <dbReference type="EC" id="2.5.1.9"/>
    </reaction>
</comment>
<dbReference type="InterPro" id="IPR017938">
    <property type="entry name" value="Riboflavin_synthase-like_b-brl"/>
</dbReference>
<dbReference type="FunFam" id="2.40.30.20:FF:000003">
    <property type="entry name" value="Riboflavin synthase, alpha subunit"/>
    <property type="match status" value="1"/>
</dbReference>
<keyword evidence="7" id="KW-0686">Riboflavin biosynthesis</keyword>
<keyword evidence="14" id="KW-1185">Reference proteome</keyword>
<dbReference type="InterPro" id="IPR001783">
    <property type="entry name" value="Lumazine-bd"/>
</dbReference>
<dbReference type="PIRSF" id="PIRSF000498">
    <property type="entry name" value="Riboflavin_syn_A"/>
    <property type="match status" value="1"/>
</dbReference>
<sequence>MFTGIIEELGRIERVDPSADAVRLTVRGPLVVSDAGHGDSISVSGVCLTVVDRTEETFTADVMAQTLRMSTLSGATAGTSVNLERAALVGGRLGGHIVQGHIDGTSELLTITPGDAWRVLRFSLSPELAPLVTSKGSIAVDGVSLTVSDISPADAAEQWFDVSLIPETLTATTLGERMVGDHVNIETDILARHVERMLDLAAAGSKRSLS</sequence>
<dbReference type="CDD" id="cd00402">
    <property type="entry name" value="Riboflavin_synthase_like"/>
    <property type="match status" value="1"/>
</dbReference>
<evidence type="ECO:0000256" key="11">
    <source>
        <dbReference type="PROSITE-ProRule" id="PRU00524"/>
    </source>
</evidence>
<dbReference type="EMBL" id="SOFM01000043">
    <property type="protein sequence ID" value="TFC01166.1"/>
    <property type="molecule type" value="Genomic_DNA"/>
</dbReference>
<evidence type="ECO:0000256" key="6">
    <source>
        <dbReference type="ARBA" id="ARBA00013950"/>
    </source>
</evidence>
<dbReference type="NCBIfam" id="NF006767">
    <property type="entry name" value="PRK09289.1"/>
    <property type="match status" value="1"/>
</dbReference>
<accession>A0A4R8W692</accession>
<keyword evidence="9" id="KW-0677">Repeat</keyword>
<dbReference type="Proteomes" id="UP000297643">
    <property type="component" value="Unassembled WGS sequence"/>
</dbReference>
<organism evidence="13 14">
    <name type="scientific">Cryobacterium mannosilyticum</name>
    <dbReference type="NCBI Taxonomy" id="1259190"/>
    <lineage>
        <taxon>Bacteria</taxon>
        <taxon>Bacillati</taxon>
        <taxon>Actinomycetota</taxon>
        <taxon>Actinomycetes</taxon>
        <taxon>Micrococcales</taxon>
        <taxon>Microbacteriaceae</taxon>
        <taxon>Cryobacterium</taxon>
    </lineage>
</organism>
<comment type="pathway">
    <text evidence="3">Cofactor biosynthesis; riboflavin biosynthesis; riboflavin from 2-hydroxy-3-oxobutyl phosphate and 5-amino-6-(D-ribitylamino)uracil: step 2/2.</text>
</comment>
<evidence type="ECO:0000256" key="8">
    <source>
        <dbReference type="ARBA" id="ARBA00022679"/>
    </source>
</evidence>
<comment type="function">
    <text evidence="2">Catalyzes the dismutation of two molecules of 6,7-dimethyl-8-ribityllumazine, resulting in the formation of riboflavin and 5-amino-6-(D-ribitylamino)uracil.</text>
</comment>
<dbReference type="GO" id="GO:0009231">
    <property type="term" value="P:riboflavin biosynthetic process"/>
    <property type="evidence" value="ECO:0007669"/>
    <property type="project" value="UniProtKB-KW"/>
</dbReference>
<comment type="caution">
    <text evidence="13">The sequence shown here is derived from an EMBL/GenBank/DDBJ whole genome shotgun (WGS) entry which is preliminary data.</text>
</comment>
<evidence type="ECO:0000313" key="14">
    <source>
        <dbReference type="Proteomes" id="UP000297643"/>
    </source>
</evidence>
<dbReference type="InterPro" id="IPR026017">
    <property type="entry name" value="Lumazine-bd_dom"/>
</dbReference>
<evidence type="ECO:0000256" key="2">
    <source>
        <dbReference type="ARBA" id="ARBA00002803"/>
    </source>
</evidence>
<feature type="repeat" description="Lumazine-binding" evidence="11">
    <location>
        <begin position="97"/>
        <end position="198"/>
    </location>
</feature>
<feature type="repeat" description="Lumazine-binding" evidence="11">
    <location>
        <begin position="1"/>
        <end position="96"/>
    </location>
</feature>
<evidence type="ECO:0000256" key="3">
    <source>
        <dbReference type="ARBA" id="ARBA00004887"/>
    </source>
</evidence>
<dbReference type="FunFam" id="2.40.30.20:FF:000004">
    <property type="entry name" value="Riboflavin synthase, alpha subunit"/>
    <property type="match status" value="1"/>
</dbReference>
<evidence type="ECO:0000313" key="13">
    <source>
        <dbReference type="EMBL" id="TFC01166.1"/>
    </source>
</evidence>
<dbReference type="AlphaFoldDB" id="A0A4R8W692"/>
<dbReference type="NCBIfam" id="TIGR00187">
    <property type="entry name" value="ribE"/>
    <property type="match status" value="1"/>
</dbReference>
<dbReference type="EC" id="2.5.1.9" evidence="5 10"/>
<feature type="domain" description="Lumazine-binding" evidence="12">
    <location>
        <begin position="97"/>
        <end position="198"/>
    </location>
</feature>
<keyword evidence="8 13" id="KW-0808">Transferase</keyword>
<dbReference type="GO" id="GO:0004746">
    <property type="term" value="F:riboflavin synthase activity"/>
    <property type="evidence" value="ECO:0007669"/>
    <property type="project" value="UniProtKB-UniRule"/>
</dbReference>
<evidence type="ECO:0000259" key="12">
    <source>
        <dbReference type="PROSITE" id="PS51177"/>
    </source>
</evidence>
<dbReference type="RefSeq" id="WP_134510330.1">
    <property type="nucleotide sequence ID" value="NZ_SOFM01000043.1"/>
</dbReference>
<evidence type="ECO:0000256" key="7">
    <source>
        <dbReference type="ARBA" id="ARBA00022619"/>
    </source>
</evidence>
<dbReference type="PROSITE" id="PS51177">
    <property type="entry name" value="LUMAZINE_BIND"/>
    <property type="match status" value="2"/>
</dbReference>
<dbReference type="Gene3D" id="2.40.30.20">
    <property type="match status" value="2"/>
</dbReference>
<evidence type="ECO:0000256" key="4">
    <source>
        <dbReference type="ARBA" id="ARBA00011233"/>
    </source>
</evidence>
<evidence type="ECO:0000256" key="5">
    <source>
        <dbReference type="ARBA" id="ARBA00012827"/>
    </source>
</evidence>
<evidence type="ECO:0000256" key="1">
    <source>
        <dbReference type="ARBA" id="ARBA00000968"/>
    </source>
</evidence>
<dbReference type="PANTHER" id="PTHR21098">
    <property type="entry name" value="RIBOFLAVIN SYNTHASE ALPHA CHAIN"/>
    <property type="match status" value="1"/>
</dbReference>
<reference evidence="13 14" key="1">
    <citation type="submission" date="2019-03" db="EMBL/GenBank/DDBJ databases">
        <title>Genomics of glacier-inhabiting Cryobacterium strains.</title>
        <authorList>
            <person name="Liu Q."/>
            <person name="Xin Y.-H."/>
        </authorList>
    </citation>
    <scope>NUCLEOTIDE SEQUENCE [LARGE SCALE GENOMIC DNA]</scope>
    <source>
        <strain evidence="13 14">RHLT2-21</strain>
    </source>
</reference>
<dbReference type="InterPro" id="IPR023366">
    <property type="entry name" value="ATP_synth_asu-like_sf"/>
</dbReference>
<dbReference type="SUPFAM" id="SSF63380">
    <property type="entry name" value="Riboflavin synthase domain-like"/>
    <property type="match status" value="2"/>
</dbReference>
<evidence type="ECO:0000256" key="10">
    <source>
        <dbReference type="NCBIfam" id="TIGR00187"/>
    </source>
</evidence>
<protein>
    <recommendedName>
        <fullName evidence="6 10">Riboflavin synthase</fullName>
        <ecNumber evidence="5 10">2.5.1.9</ecNumber>
    </recommendedName>
</protein>
<evidence type="ECO:0000256" key="9">
    <source>
        <dbReference type="ARBA" id="ARBA00022737"/>
    </source>
</evidence>